<dbReference type="Gene3D" id="1.10.287.110">
    <property type="entry name" value="DnaJ domain"/>
    <property type="match status" value="1"/>
</dbReference>
<evidence type="ECO:0000313" key="4">
    <source>
        <dbReference type="EMBL" id="KAK1390248.1"/>
    </source>
</evidence>
<evidence type="ECO:0000259" key="3">
    <source>
        <dbReference type="PROSITE" id="PS50076"/>
    </source>
</evidence>
<dbReference type="AlphaFoldDB" id="A0AAD8ISA6"/>
<gene>
    <name evidence="4" type="ORF">POM88_018426</name>
</gene>
<feature type="domain" description="J" evidence="3">
    <location>
        <begin position="57"/>
        <end position="120"/>
    </location>
</feature>
<organism evidence="4 5">
    <name type="scientific">Heracleum sosnowskyi</name>
    <dbReference type="NCBI Taxonomy" id="360622"/>
    <lineage>
        <taxon>Eukaryota</taxon>
        <taxon>Viridiplantae</taxon>
        <taxon>Streptophyta</taxon>
        <taxon>Embryophyta</taxon>
        <taxon>Tracheophyta</taxon>
        <taxon>Spermatophyta</taxon>
        <taxon>Magnoliopsida</taxon>
        <taxon>eudicotyledons</taxon>
        <taxon>Gunneridae</taxon>
        <taxon>Pentapetalae</taxon>
        <taxon>asterids</taxon>
        <taxon>campanulids</taxon>
        <taxon>Apiales</taxon>
        <taxon>Apiaceae</taxon>
        <taxon>Apioideae</taxon>
        <taxon>apioid superclade</taxon>
        <taxon>Tordylieae</taxon>
        <taxon>Tordyliinae</taxon>
        <taxon>Heracleum</taxon>
    </lineage>
</organism>
<dbReference type="EMBL" id="JAUIZM010000004">
    <property type="protein sequence ID" value="KAK1390248.1"/>
    <property type="molecule type" value="Genomic_DNA"/>
</dbReference>
<keyword evidence="2" id="KW-1133">Transmembrane helix</keyword>
<dbReference type="PANTHER" id="PTHR45295:SF1">
    <property type="entry name" value="CHAPERONE PROTEIN DNAJ C76, CHLOROPLASTIC"/>
    <property type="match status" value="1"/>
</dbReference>
<evidence type="ECO:0000313" key="5">
    <source>
        <dbReference type="Proteomes" id="UP001237642"/>
    </source>
</evidence>
<dbReference type="Gene3D" id="3.30.70.20">
    <property type="match status" value="1"/>
</dbReference>
<feature type="region of interest" description="Disordered" evidence="1">
    <location>
        <begin position="297"/>
        <end position="322"/>
    </location>
</feature>
<dbReference type="SMART" id="SM00271">
    <property type="entry name" value="DnaJ"/>
    <property type="match status" value="1"/>
</dbReference>
<dbReference type="SUPFAM" id="SSF54862">
    <property type="entry name" value="4Fe-4S ferredoxins"/>
    <property type="match status" value="1"/>
</dbReference>
<dbReference type="CDD" id="cd06257">
    <property type="entry name" value="DnaJ"/>
    <property type="match status" value="1"/>
</dbReference>
<keyword evidence="5" id="KW-1185">Reference proteome</keyword>
<feature type="transmembrane region" description="Helical" evidence="2">
    <location>
        <begin position="403"/>
        <end position="423"/>
    </location>
</feature>
<feature type="transmembrane region" description="Helical" evidence="2">
    <location>
        <begin position="443"/>
        <end position="466"/>
    </location>
</feature>
<dbReference type="Pfam" id="PF13370">
    <property type="entry name" value="Fer4_13"/>
    <property type="match status" value="1"/>
</dbReference>
<reference evidence="4" key="2">
    <citation type="submission" date="2023-05" db="EMBL/GenBank/DDBJ databases">
        <authorList>
            <person name="Schelkunov M.I."/>
        </authorList>
    </citation>
    <scope>NUCLEOTIDE SEQUENCE</scope>
    <source>
        <strain evidence="4">Hsosn_3</strain>
        <tissue evidence="4">Leaf</tissue>
    </source>
</reference>
<dbReference type="Pfam" id="PF00226">
    <property type="entry name" value="DnaJ"/>
    <property type="match status" value="1"/>
</dbReference>
<dbReference type="Proteomes" id="UP001237642">
    <property type="component" value="Unassembled WGS sequence"/>
</dbReference>
<evidence type="ECO:0000256" key="2">
    <source>
        <dbReference type="SAM" id="Phobius"/>
    </source>
</evidence>
<accession>A0AAD8ISA6</accession>
<name>A0AAD8ISA6_9APIA</name>
<comment type="caution">
    <text evidence="4">The sequence shown here is derived from an EMBL/GenBank/DDBJ whole genome shotgun (WGS) entry which is preliminary data.</text>
</comment>
<reference evidence="4" key="1">
    <citation type="submission" date="2023-02" db="EMBL/GenBank/DDBJ databases">
        <title>Genome of toxic invasive species Heracleum sosnowskyi carries increased number of genes despite the absence of recent whole-genome duplications.</title>
        <authorList>
            <person name="Schelkunov M."/>
            <person name="Shtratnikova V."/>
            <person name="Makarenko M."/>
            <person name="Klepikova A."/>
            <person name="Omelchenko D."/>
            <person name="Novikova G."/>
            <person name="Obukhova E."/>
            <person name="Bogdanov V."/>
            <person name="Penin A."/>
            <person name="Logacheva M."/>
        </authorList>
    </citation>
    <scope>NUCLEOTIDE SEQUENCE</scope>
    <source>
        <strain evidence="4">Hsosn_3</strain>
        <tissue evidence="4">Leaf</tissue>
    </source>
</reference>
<dbReference type="PANTHER" id="PTHR45295">
    <property type="entry name" value="CHAPERONE PROTEIN DNAJ C76, CHLOROPLASTIC"/>
    <property type="match status" value="1"/>
</dbReference>
<protein>
    <submittedName>
        <fullName evidence="4">J domain-containing protein</fullName>
    </submittedName>
</protein>
<keyword evidence="2" id="KW-0472">Membrane</keyword>
<keyword evidence="2" id="KW-0812">Transmembrane</keyword>
<dbReference type="InterPro" id="IPR036869">
    <property type="entry name" value="J_dom_sf"/>
</dbReference>
<feature type="region of interest" description="Disordered" evidence="1">
    <location>
        <begin position="253"/>
        <end position="272"/>
    </location>
</feature>
<proteinExistence type="predicted"/>
<sequence length="480" mass="52867">MLSCARISLCSPTPSIINNLNPNSKLFASSTTSRKSHDNRLVCKAASRSSSSISDFDLYDLLGVDSSSDQADIKLAYRTLQKRCHPDIAGAAGHDMAIVLNEAYALLSDPNTRFLYDKEQSKIEGLRGYTGKPLYSSWFGSESEERAVFVDEVKCVGCLKCALLAEKTFAIESVHGRARVVGQWADPEDKIQEAIGACPVDCISVVERSNLAALEFLMSKQPRGSVRVGAGNTAGVRVSNIFVDVEKFQEKFQENKERTSAKHSKDSDLQKESRISAIQTIRAISNWLYWQPPIARGSPSSNSGRHMKLLPDKSSDASLSEPSLDKIREVAAARKQARETPKLAQKVASENIIHDEYWVPLSDVQVPQATENRGASEFTPSWKSNVQNKRRNVAQKKKQNNPFVDFVPLGLSIIAAVIVRAQIGEGSSGRLEDHIYGSFALEFVNSSWLPVILTGITWYLIGLYVAKVVEAVQSKIGNDK</sequence>
<dbReference type="PROSITE" id="PS50076">
    <property type="entry name" value="DNAJ_2"/>
    <property type="match status" value="1"/>
</dbReference>
<dbReference type="InterPro" id="IPR001623">
    <property type="entry name" value="DnaJ_domain"/>
</dbReference>
<evidence type="ECO:0000256" key="1">
    <source>
        <dbReference type="SAM" id="MobiDB-lite"/>
    </source>
</evidence>
<dbReference type="SUPFAM" id="SSF46565">
    <property type="entry name" value="Chaperone J-domain"/>
    <property type="match status" value="1"/>
</dbReference>